<protein>
    <submittedName>
        <fullName evidence="1">Uncharacterized protein</fullName>
    </submittedName>
</protein>
<reference evidence="1" key="2">
    <citation type="submission" date="2020-09" db="EMBL/GenBank/DDBJ databases">
        <authorList>
            <person name="Sun Q."/>
            <person name="Ohkuma M."/>
        </authorList>
    </citation>
    <scope>NUCLEOTIDE SEQUENCE</scope>
    <source>
        <strain evidence="1">JCM 4122</strain>
    </source>
</reference>
<evidence type="ECO:0000313" key="2">
    <source>
        <dbReference type="Proteomes" id="UP000632849"/>
    </source>
</evidence>
<evidence type="ECO:0000313" key="1">
    <source>
        <dbReference type="EMBL" id="GHG13484.1"/>
    </source>
</evidence>
<dbReference type="AlphaFoldDB" id="A0A919BTJ3"/>
<sequence length="151" mass="16708">MSTAPSGWSLRALAQEAHVLPKVARDAAEEGVIDAQHTVETDIVLVRLYGALKRLVWPEERRPANKDQGLRVWEAITIETARAALPDDMHDDTGLFVHQTGCELVSGPGPKALAFFKLAEQPFYYAPLGRWFNELPSQRLLASETSEKADA</sequence>
<keyword evidence="2" id="KW-1185">Reference proteome</keyword>
<name>A0A919BTJ3_STRFL</name>
<reference evidence="1" key="1">
    <citation type="journal article" date="2014" name="Int. J. Syst. Evol. Microbiol.">
        <title>Complete genome sequence of Corynebacterium casei LMG S-19264T (=DSM 44701T), isolated from a smear-ripened cheese.</title>
        <authorList>
            <consortium name="US DOE Joint Genome Institute (JGI-PGF)"/>
            <person name="Walter F."/>
            <person name="Albersmeier A."/>
            <person name="Kalinowski J."/>
            <person name="Ruckert C."/>
        </authorList>
    </citation>
    <scope>NUCLEOTIDE SEQUENCE</scope>
    <source>
        <strain evidence="1">JCM 4122</strain>
    </source>
</reference>
<organism evidence="1 2">
    <name type="scientific">Streptomyces filamentosus</name>
    <name type="common">Streptomyces roseosporus</name>
    <dbReference type="NCBI Taxonomy" id="67294"/>
    <lineage>
        <taxon>Bacteria</taxon>
        <taxon>Bacillati</taxon>
        <taxon>Actinomycetota</taxon>
        <taxon>Actinomycetes</taxon>
        <taxon>Kitasatosporales</taxon>
        <taxon>Streptomycetaceae</taxon>
        <taxon>Streptomyces</taxon>
    </lineage>
</organism>
<comment type="caution">
    <text evidence="1">The sequence shown here is derived from an EMBL/GenBank/DDBJ whole genome shotgun (WGS) entry which is preliminary data.</text>
</comment>
<dbReference type="RefSeq" id="WP_190043306.1">
    <property type="nucleotide sequence ID" value="NZ_BNBE01000002.1"/>
</dbReference>
<dbReference type="EMBL" id="BNBE01000002">
    <property type="protein sequence ID" value="GHG13484.1"/>
    <property type="molecule type" value="Genomic_DNA"/>
</dbReference>
<proteinExistence type="predicted"/>
<accession>A0A919BTJ3</accession>
<gene>
    <name evidence="1" type="ORF">GCM10017667_54220</name>
</gene>
<dbReference type="Proteomes" id="UP000632849">
    <property type="component" value="Unassembled WGS sequence"/>
</dbReference>